<keyword evidence="1" id="KW-1185">Reference proteome</keyword>
<dbReference type="AlphaFoldDB" id="A0A1I7WRP8"/>
<reference evidence="2" key="1">
    <citation type="submission" date="2016-11" db="UniProtKB">
        <authorList>
            <consortium name="WormBaseParasite"/>
        </authorList>
    </citation>
    <scope>IDENTIFICATION</scope>
</reference>
<organism evidence="1 2">
    <name type="scientific">Heterorhabditis bacteriophora</name>
    <name type="common">Entomopathogenic nematode worm</name>
    <dbReference type="NCBI Taxonomy" id="37862"/>
    <lineage>
        <taxon>Eukaryota</taxon>
        <taxon>Metazoa</taxon>
        <taxon>Ecdysozoa</taxon>
        <taxon>Nematoda</taxon>
        <taxon>Chromadorea</taxon>
        <taxon>Rhabditida</taxon>
        <taxon>Rhabditina</taxon>
        <taxon>Rhabditomorpha</taxon>
        <taxon>Strongyloidea</taxon>
        <taxon>Heterorhabditidae</taxon>
        <taxon>Heterorhabditis</taxon>
    </lineage>
</organism>
<protein>
    <submittedName>
        <fullName evidence="2">Uncharacterized protein</fullName>
    </submittedName>
</protein>
<proteinExistence type="predicted"/>
<sequence length="50" mass="5709">MSLSELWTMSFAKHKMSCRWTFLQAGIPKYTSISTKIVKKGIDKADEAEN</sequence>
<dbReference type="WBParaSite" id="Hba_07854">
    <property type="protein sequence ID" value="Hba_07854"/>
    <property type="gene ID" value="Hba_07854"/>
</dbReference>
<dbReference type="Proteomes" id="UP000095283">
    <property type="component" value="Unplaced"/>
</dbReference>
<evidence type="ECO:0000313" key="1">
    <source>
        <dbReference type="Proteomes" id="UP000095283"/>
    </source>
</evidence>
<name>A0A1I7WRP8_HETBA</name>
<accession>A0A1I7WRP8</accession>
<evidence type="ECO:0000313" key="2">
    <source>
        <dbReference type="WBParaSite" id="Hba_07854"/>
    </source>
</evidence>